<sequence>NSVQLTNYTAYFNITHNFYMQPGMDDTRFYDTSCNNDGNPLDYDVDTIYDSEYGEFFVLIPTISV</sequence>
<feature type="non-terminal residue" evidence="1">
    <location>
        <position position="65"/>
    </location>
</feature>
<accession>X1W1H2</accession>
<name>X1W1H2_9ZZZZ</name>
<protein>
    <submittedName>
        <fullName evidence="1">Uncharacterized protein</fullName>
    </submittedName>
</protein>
<dbReference type="AlphaFoldDB" id="X1W1H2"/>
<proteinExistence type="predicted"/>
<dbReference type="EMBL" id="BARW01042377">
    <property type="protein sequence ID" value="GAJ21950.1"/>
    <property type="molecule type" value="Genomic_DNA"/>
</dbReference>
<comment type="caution">
    <text evidence="1">The sequence shown here is derived from an EMBL/GenBank/DDBJ whole genome shotgun (WGS) entry which is preliminary data.</text>
</comment>
<feature type="non-terminal residue" evidence="1">
    <location>
        <position position="1"/>
    </location>
</feature>
<organism evidence="1">
    <name type="scientific">marine sediment metagenome</name>
    <dbReference type="NCBI Taxonomy" id="412755"/>
    <lineage>
        <taxon>unclassified sequences</taxon>
        <taxon>metagenomes</taxon>
        <taxon>ecological metagenomes</taxon>
    </lineage>
</organism>
<gene>
    <name evidence="1" type="ORF">S12H4_62839</name>
</gene>
<reference evidence="1" key="1">
    <citation type="journal article" date="2014" name="Front. Microbiol.">
        <title>High frequency of phylogenetically diverse reductive dehalogenase-homologous genes in deep subseafloor sedimentary metagenomes.</title>
        <authorList>
            <person name="Kawai M."/>
            <person name="Futagami T."/>
            <person name="Toyoda A."/>
            <person name="Takaki Y."/>
            <person name="Nishi S."/>
            <person name="Hori S."/>
            <person name="Arai W."/>
            <person name="Tsubouchi T."/>
            <person name="Morono Y."/>
            <person name="Uchiyama I."/>
            <person name="Ito T."/>
            <person name="Fujiyama A."/>
            <person name="Inagaki F."/>
            <person name="Takami H."/>
        </authorList>
    </citation>
    <scope>NUCLEOTIDE SEQUENCE</scope>
    <source>
        <strain evidence="1">Expedition CK06-06</strain>
    </source>
</reference>
<evidence type="ECO:0000313" key="1">
    <source>
        <dbReference type="EMBL" id="GAJ21950.1"/>
    </source>
</evidence>